<dbReference type="AlphaFoldDB" id="H8X987"/>
<dbReference type="OrthoDB" id="4024285at2759"/>
<accession>H8X987</accession>
<evidence type="ECO:0000313" key="2">
    <source>
        <dbReference type="EMBL" id="CCG24386.1"/>
    </source>
</evidence>
<evidence type="ECO:0000256" key="1">
    <source>
        <dbReference type="SAM" id="MobiDB-lite"/>
    </source>
</evidence>
<organism evidence="2 3">
    <name type="scientific">Candida orthopsilosis (strain 90-125)</name>
    <name type="common">Yeast</name>
    <dbReference type="NCBI Taxonomy" id="1136231"/>
    <lineage>
        <taxon>Eukaryota</taxon>
        <taxon>Fungi</taxon>
        <taxon>Dikarya</taxon>
        <taxon>Ascomycota</taxon>
        <taxon>Saccharomycotina</taxon>
        <taxon>Pichiomycetes</taxon>
        <taxon>Debaryomycetaceae</taxon>
        <taxon>Candida/Lodderomyces clade</taxon>
        <taxon>Candida</taxon>
    </lineage>
</organism>
<sequence length="240" mass="26477">MIRPTRILLQQIKNNITSSSNNDKAHSILSDAITDKSQLRQLMQDKTWSIKQLLKDRAIKLRNQESKLKQSPQNDNNHNGGDPAAAEITDDLIIKIIGLSGFENPGLDSSRFDSLRHAFNLQKTFLDHLYDETTTTTTATAPHRVEDRLHNDDDSTVVVEATTATATATVSGSESGSASTRSRGNDIQFRLVASDHLPTKPMTLSDLLSSIDQLSGQVDSEKGEFGFDLSTLRSENGKER</sequence>
<dbReference type="KEGG" id="cot:CORT_0F01590"/>
<dbReference type="GeneID" id="14541758"/>
<feature type="region of interest" description="Disordered" evidence="1">
    <location>
        <begin position="64"/>
        <end position="85"/>
    </location>
</feature>
<name>H8X987_CANO9</name>
<dbReference type="EMBL" id="HE681724">
    <property type="protein sequence ID" value="CCG24386.1"/>
    <property type="molecule type" value="Genomic_DNA"/>
</dbReference>
<feature type="compositionally biased region" description="Polar residues" evidence="1">
    <location>
        <begin position="69"/>
        <end position="79"/>
    </location>
</feature>
<gene>
    <name evidence="2" type="ORF">CORT_0F01590</name>
</gene>
<proteinExistence type="predicted"/>
<dbReference type="HOGENOM" id="CLU_1156247_0_0_1"/>
<protein>
    <submittedName>
        <fullName evidence="2">Uncharacterized protein</fullName>
    </submittedName>
</protein>
<evidence type="ECO:0000313" key="3">
    <source>
        <dbReference type="Proteomes" id="UP000005018"/>
    </source>
</evidence>
<keyword evidence="3" id="KW-1185">Reference proteome</keyword>
<dbReference type="RefSeq" id="XP_003870515.1">
    <property type="nucleotide sequence ID" value="XM_003870466.1"/>
</dbReference>
<dbReference type="Proteomes" id="UP000005018">
    <property type="component" value="Chromosome 6"/>
</dbReference>
<reference evidence="2 3" key="1">
    <citation type="journal article" date="2012" name="PLoS ONE">
        <title>Sequence and analysis of the genome of the pathogenic yeast Candida orthopsilosis.</title>
        <authorList>
            <person name="Riccombeni A."/>
            <person name="Vidanes G."/>
            <person name="Proux-Wera E."/>
            <person name="Wolfe K.H."/>
            <person name="Butler G."/>
        </authorList>
    </citation>
    <scope>NUCLEOTIDE SEQUENCE [LARGE SCALE GENOMIC DNA]</scope>
    <source>
        <strain evidence="2 3">Co 90-125</strain>
    </source>
</reference>